<dbReference type="RefSeq" id="XP_004998140.1">
    <property type="nucleotide sequence ID" value="XM_004998083.1"/>
</dbReference>
<dbReference type="KEGG" id="sre:PTSG_00672"/>
<evidence type="ECO:0000256" key="5">
    <source>
        <dbReference type="ARBA" id="ARBA00022970"/>
    </source>
</evidence>
<dbReference type="OrthoDB" id="28208at2759"/>
<evidence type="ECO:0000256" key="9">
    <source>
        <dbReference type="SAM" id="Phobius"/>
    </source>
</evidence>
<evidence type="ECO:0000313" key="11">
    <source>
        <dbReference type="EMBL" id="EGD75964.1"/>
    </source>
</evidence>
<accession>F2TX55</accession>
<feature type="transmembrane region" description="Helical" evidence="9">
    <location>
        <begin position="253"/>
        <end position="270"/>
    </location>
</feature>
<feature type="transmembrane region" description="Helical" evidence="9">
    <location>
        <begin position="468"/>
        <end position="488"/>
    </location>
</feature>
<dbReference type="STRING" id="946362.F2TX55"/>
<evidence type="ECO:0000256" key="2">
    <source>
        <dbReference type="ARBA" id="ARBA00008066"/>
    </source>
</evidence>
<reference evidence="11" key="1">
    <citation type="submission" date="2009-08" db="EMBL/GenBank/DDBJ databases">
        <title>Annotation of Salpingoeca rosetta.</title>
        <authorList>
            <consortium name="The Broad Institute Genome Sequencing Platform"/>
            <person name="Russ C."/>
            <person name="Cuomo C."/>
            <person name="Burger G."/>
            <person name="Gray M.W."/>
            <person name="Holland P.W.H."/>
            <person name="King N."/>
            <person name="Lang F.B.F."/>
            <person name="Roger A.J."/>
            <person name="Ruiz-Trillo I."/>
            <person name="Young S.K."/>
            <person name="Zeng Q."/>
            <person name="Gargeya S."/>
            <person name="Alvarado L."/>
            <person name="Berlin A."/>
            <person name="Chapman S.B."/>
            <person name="Chen Z."/>
            <person name="Freedman E."/>
            <person name="Gellesch M."/>
            <person name="Goldberg J."/>
            <person name="Griggs A."/>
            <person name="Gujja S."/>
            <person name="Heilman E."/>
            <person name="Heiman D."/>
            <person name="Howarth C."/>
            <person name="Mehta T."/>
            <person name="Neiman D."/>
            <person name="Pearson M."/>
            <person name="Roberts A."/>
            <person name="Saif S."/>
            <person name="Shea T."/>
            <person name="Shenoy N."/>
            <person name="Sisk P."/>
            <person name="Stolte C."/>
            <person name="Sykes S."/>
            <person name="White J."/>
            <person name="Yandava C."/>
            <person name="Haas B."/>
            <person name="Nusbaum C."/>
            <person name="Birren B."/>
        </authorList>
    </citation>
    <scope>NUCLEOTIDE SEQUENCE [LARGE SCALE GENOMIC DNA]</scope>
    <source>
        <strain evidence="11">ATCC 50818</strain>
    </source>
</reference>
<evidence type="ECO:0000256" key="6">
    <source>
        <dbReference type="ARBA" id="ARBA00022989"/>
    </source>
</evidence>
<dbReference type="Proteomes" id="UP000007799">
    <property type="component" value="Unassembled WGS sequence"/>
</dbReference>
<dbReference type="GeneID" id="16078736"/>
<dbReference type="AlphaFoldDB" id="F2TX55"/>
<feature type="transmembrane region" description="Helical" evidence="9">
    <location>
        <begin position="209"/>
        <end position="233"/>
    </location>
</feature>
<dbReference type="InParanoid" id="F2TX55"/>
<dbReference type="GO" id="GO:0015179">
    <property type="term" value="F:L-amino acid transmembrane transporter activity"/>
    <property type="evidence" value="ECO:0007669"/>
    <property type="project" value="TreeGrafter"/>
</dbReference>
<dbReference type="eggNOG" id="KOG1305">
    <property type="taxonomic scope" value="Eukaryota"/>
</dbReference>
<feature type="region of interest" description="Disordered" evidence="8">
    <location>
        <begin position="1"/>
        <end position="72"/>
    </location>
</feature>
<keyword evidence="12" id="KW-1185">Reference proteome</keyword>
<evidence type="ECO:0000256" key="1">
    <source>
        <dbReference type="ARBA" id="ARBA00004141"/>
    </source>
</evidence>
<gene>
    <name evidence="11" type="ORF">PTSG_00672</name>
</gene>
<feature type="transmembrane region" description="Helical" evidence="9">
    <location>
        <begin position="314"/>
        <end position="332"/>
    </location>
</feature>
<dbReference type="Pfam" id="PF01490">
    <property type="entry name" value="Aa_trans"/>
    <property type="match status" value="1"/>
</dbReference>
<keyword evidence="5" id="KW-0029">Amino-acid transport</keyword>
<dbReference type="PANTHER" id="PTHR22950">
    <property type="entry name" value="AMINO ACID TRANSPORTER"/>
    <property type="match status" value="1"/>
</dbReference>
<comment type="subcellular location">
    <subcellularLocation>
        <location evidence="1">Membrane</location>
        <topology evidence="1">Multi-pass membrane protein</topology>
    </subcellularLocation>
</comment>
<organism evidence="12">
    <name type="scientific">Salpingoeca rosetta (strain ATCC 50818 / BSB-021)</name>
    <dbReference type="NCBI Taxonomy" id="946362"/>
    <lineage>
        <taxon>Eukaryota</taxon>
        <taxon>Choanoflagellata</taxon>
        <taxon>Craspedida</taxon>
        <taxon>Salpingoecidae</taxon>
        <taxon>Salpingoeca</taxon>
    </lineage>
</organism>
<comment type="similarity">
    <text evidence="2">Belongs to the amino acid/polyamine transporter 2 family.</text>
</comment>
<feature type="transmembrane region" description="Helical" evidence="9">
    <location>
        <begin position="282"/>
        <end position="302"/>
    </location>
</feature>
<keyword evidence="3" id="KW-0813">Transport</keyword>
<keyword evidence="7 9" id="KW-0472">Membrane</keyword>
<feature type="domain" description="Amino acid transporter transmembrane" evidence="10">
    <location>
        <begin position="135"/>
        <end position="517"/>
    </location>
</feature>
<feature type="transmembrane region" description="Helical" evidence="9">
    <location>
        <begin position="165"/>
        <end position="183"/>
    </location>
</feature>
<dbReference type="GO" id="GO:0016020">
    <property type="term" value="C:membrane"/>
    <property type="evidence" value="ECO:0007669"/>
    <property type="project" value="UniProtKB-SubCell"/>
</dbReference>
<name>F2TX55_SALR5</name>
<keyword evidence="6 9" id="KW-1133">Transmembrane helix</keyword>
<dbReference type="EMBL" id="GL832956">
    <property type="protein sequence ID" value="EGD75964.1"/>
    <property type="molecule type" value="Genomic_DNA"/>
</dbReference>
<keyword evidence="4 9" id="KW-0812">Transmembrane</keyword>
<dbReference type="PANTHER" id="PTHR22950:SF458">
    <property type="entry name" value="SODIUM-COUPLED NEUTRAL AMINO ACID TRANSPORTER 11-RELATED"/>
    <property type="match status" value="1"/>
</dbReference>
<feature type="transmembrane region" description="Helical" evidence="9">
    <location>
        <begin position="140"/>
        <end position="159"/>
    </location>
</feature>
<sequence>MSTHKTHSPQARPPSTSTTDRPRMSDEGDLGGANGHRNGAGPRGCRDGGGRKAKATVSPAGGIAETPVTSGDLSAELPTTAFAADATDIDGGIKEPDGMTSVPLSGDTQHLDTFLIGDNDEIIVEDPHVKRGGDSTIPEAAFNFINSIVGAGIIGMPFALREAGFGLGVILIIAMGIITSYSIKTLIRCGVKTHKPNYQDMVMHCYGKLGFNLLSFGQFFFPFFGMIAYSIIIGQTLPKVFEAVFGHGFLSDRNTVITIMTLFLMIPLSMNKHIESLSRWSAVALTGVFVLILIVCIEGSLVDPPEDRGDPVAFFHPRFVQAIGVMAFAYVCHHNSFLIYDSLQNTSERRFSIVNYSSVTIAAVLSIMLGAGGSFAFGNATKDNVLDNFAIDNAAANVARFFFALAIMLTYPIECFVAREVIENYFFPNSQPPTDLRHYSVTLAVCLCVFIIALSIEDLGIILELNGIINANLIAFVIPGACGAKLLVGETFYKGERIWATLLFAFGVALFVFGVILVAIDSSSTPTS</sequence>
<feature type="transmembrane region" description="Helical" evidence="9">
    <location>
        <begin position="439"/>
        <end position="456"/>
    </location>
</feature>
<feature type="transmembrane region" description="Helical" evidence="9">
    <location>
        <begin position="398"/>
        <end position="418"/>
    </location>
</feature>
<dbReference type="OMA" id="HIWSEIA"/>
<evidence type="ECO:0000256" key="7">
    <source>
        <dbReference type="ARBA" id="ARBA00023136"/>
    </source>
</evidence>
<dbReference type="FunCoup" id="F2TX55">
    <property type="interactions" value="14"/>
</dbReference>
<feature type="transmembrane region" description="Helical" evidence="9">
    <location>
        <begin position="500"/>
        <end position="520"/>
    </location>
</feature>
<evidence type="ECO:0000313" key="12">
    <source>
        <dbReference type="Proteomes" id="UP000007799"/>
    </source>
</evidence>
<feature type="transmembrane region" description="Helical" evidence="9">
    <location>
        <begin position="353"/>
        <end position="378"/>
    </location>
</feature>
<evidence type="ECO:0000256" key="8">
    <source>
        <dbReference type="SAM" id="MobiDB-lite"/>
    </source>
</evidence>
<protein>
    <recommendedName>
        <fullName evidence="10">Amino acid transporter transmembrane domain-containing protein</fullName>
    </recommendedName>
</protein>
<evidence type="ECO:0000256" key="4">
    <source>
        <dbReference type="ARBA" id="ARBA00022692"/>
    </source>
</evidence>
<proteinExistence type="inferred from homology"/>
<evidence type="ECO:0000256" key="3">
    <source>
        <dbReference type="ARBA" id="ARBA00022448"/>
    </source>
</evidence>
<evidence type="ECO:0000259" key="10">
    <source>
        <dbReference type="Pfam" id="PF01490"/>
    </source>
</evidence>
<dbReference type="InterPro" id="IPR013057">
    <property type="entry name" value="AA_transpt_TM"/>
</dbReference>